<reference evidence="2" key="1">
    <citation type="journal article" date="2019" name="Int. J. Syst. Evol. Microbiol.">
        <title>The Global Catalogue of Microorganisms (GCM) 10K type strain sequencing project: providing services to taxonomists for standard genome sequencing and annotation.</title>
        <authorList>
            <consortium name="The Broad Institute Genomics Platform"/>
            <consortium name="The Broad Institute Genome Sequencing Center for Infectious Disease"/>
            <person name="Wu L."/>
            <person name="Ma J."/>
        </authorList>
    </citation>
    <scope>NUCLEOTIDE SEQUENCE [LARGE SCALE GENOMIC DNA]</scope>
    <source>
        <strain evidence="2">CCUG 56401</strain>
    </source>
</reference>
<gene>
    <name evidence="1" type="ORF">ACFQ16_12265</name>
</gene>
<name>A0ABW3FS69_9PSEU</name>
<evidence type="ECO:0000313" key="2">
    <source>
        <dbReference type="Proteomes" id="UP001597018"/>
    </source>
</evidence>
<dbReference type="Pfam" id="PF11387">
    <property type="entry name" value="DUF2795"/>
    <property type="match status" value="1"/>
</dbReference>
<organism evidence="1 2">
    <name type="scientific">Saccharopolyspora rosea</name>
    <dbReference type="NCBI Taxonomy" id="524884"/>
    <lineage>
        <taxon>Bacteria</taxon>
        <taxon>Bacillati</taxon>
        <taxon>Actinomycetota</taxon>
        <taxon>Actinomycetes</taxon>
        <taxon>Pseudonocardiales</taxon>
        <taxon>Pseudonocardiaceae</taxon>
        <taxon>Saccharopolyspora</taxon>
    </lineage>
</organism>
<evidence type="ECO:0000313" key="1">
    <source>
        <dbReference type="EMBL" id="MFD0920518.1"/>
    </source>
</evidence>
<dbReference type="InterPro" id="IPR021527">
    <property type="entry name" value="DUF2795"/>
</dbReference>
<keyword evidence="2" id="KW-1185">Reference proteome</keyword>
<dbReference type="EMBL" id="JBHTIW010000007">
    <property type="protein sequence ID" value="MFD0920518.1"/>
    <property type="molecule type" value="Genomic_DNA"/>
</dbReference>
<proteinExistence type="predicted"/>
<protein>
    <submittedName>
        <fullName evidence="1">DUF2795 domain-containing protein</fullName>
    </submittedName>
</protein>
<comment type="caution">
    <text evidence="1">The sequence shown here is derived from an EMBL/GenBank/DDBJ whole genome shotgun (WGS) entry which is preliminary data.</text>
</comment>
<dbReference type="RefSeq" id="WP_263248117.1">
    <property type="nucleotide sequence ID" value="NZ_BAABLT010000005.1"/>
</dbReference>
<sequence length="65" mass="7496">MPSPRGELLRFLYHISYPATREEIYRRCVEQGAPSALLDRLHRLPDGVYVEPDTVLQALPRECAE</sequence>
<accession>A0ABW3FS69</accession>
<dbReference type="Proteomes" id="UP001597018">
    <property type="component" value="Unassembled WGS sequence"/>
</dbReference>